<dbReference type="InterPro" id="IPR051927">
    <property type="entry name" value="Zn_Chap_cDPG_Synth"/>
</dbReference>
<dbReference type="SMART" id="SM00833">
    <property type="entry name" value="CobW_C"/>
    <property type="match status" value="1"/>
</dbReference>
<evidence type="ECO:0000313" key="3">
    <source>
        <dbReference type="Proteomes" id="UP000226079"/>
    </source>
</evidence>
<protein>
    <submittedName>
        <fullName evidence="2">G3E family GTPase</fullName>
    </submittedName>
</protein>
<reference evidence="2 3" key="1">
    <citation type="submission" date="2017-10" db="EMBL/GenBank/DDBJ databases">
        <title>Sequencing the genomes of 1000 actinobacteria strains.</title>
        <authorList>
            <person name="Klenk H.-P."/>
        </authorList>
    </citation>
    <scope>NUCLEOTIDE SEQUENCE [LARGE SCALE GENOMIC DNA]</scope>
    <source>
        <strain evidence="2 3">DSM 15597</strain>
    </source>
</reference>
<dbReference type="OrthoDB" id="9808822at2"/>
<dbReference type="PANTHER" id="PTHR43603">
    <property type="entry name" value="COBW DOMAIN-CONTAINING PROTEIN DDB_G0274527"/>
    <property type="match status" value="1"/>
</dbReference>
<evidence type="ECO:0000259" key="1">
    <source>
        <dbReference type="SMART" id="SM00833"/>
    </source>
</evidence>
<evidence type="ECO:0000313" key="2">
    <source>
        <dbReference type="EMBL" id="PFG17854.1"/>
    </source>
</evidence>
<feature type="domain" description="CobW C-terminal" evidence="1">
    <location>
        <begin position="242"/>
        <end position="332"/>
    </location>
</feature>
<dbReference type="SUPFAM" id="SSF90002">
    <property type="entry name" value="Hypothetical protein YjiA, C-terminal domain"/>
    <property type="match status" value="1"/>
</dbReference>
<dbReference type="Proteomes" id="UP000226079">
    <property type="component" value="Unassembled WGS sequence"/>
</dbReference>
<dbReference type="PANTHER" id="PTHR43603:SF1">
    <property type="entry name" value="ZINC-REGULATED GTPASE METALLOPROTEIN ACTIVATOR 1"/>
    <property type="match status" value="1"/>
</dbReference>
<dbReference type="RefSeq" id="WP_098461253.1">
    <property type="nucleotide sequence ID" value="NZ_PDJC01000001.1"/>
</dbReference>
<dbReference type="AlphaFoldDB" id="A0A2A9CTV3"/>
<dbReference type="Gene3D" id="3.40.50.300">
    <property type="entry name" value="P-loop containing nucleotide triphosphate hydrolases"/>
    <property type="match status" value="1"/>
</dbReference>
<name>A0A2A9CTV3_9ACTN</name>
<dbReference type="InterPro" id="IPR011629">
    <property type="entry name" value="CobW-like_C"/>
</dbReference>
<organism evidence="2 3">
    <name type="scientific">Propionicimonas paludicola</name>
    <dbReference type="NCBI Taxonomy" id="185243"/>
    <lineage>
        <taxon>Bacteria</taxon>
        <taxon>Bacillati</taxon>
        <taxon>Actinomycetota</taxon>
        <taxon>Actinomycetes</taxon>
        <taxon>Propionibacteriales</taxon>
        <taxon>Nocardioidaceae</taxon>
        <taxon>Propionicimonas</taxon>
    </lineage>
</organism>
<dbReference type="EMBL" id="PDJC01000001">
    <property type="protein sequence ID" value="PFG17854.1"/>
    <property type="molecule type" value="Genomic_DNA"/>
</dbReference>
<keyword evidence="3" id="KW-1185">Reference proteome</keyword>
<gene>
    <name evidence="2" type="ORF">ATK74_2431</name>
</gene>
<comment type="caution">
    <text evidence="2">The sequence shown here is derived from an EMBL/GenBank/DDBJ whole genome shotgun (WGS) entry which is preliminary data.</text>
</comment>
<dbReference type="Pfam" id="PF07683">
    <property type="entry name" value="CobW_C"/>
    <property type="match status" value="1"/>
</dbReference>
<proteinExistence type="predicted"/>
<sequence>MRRASLKVPVILISGVDAEPMIQATISMQLDLPSAVVVRHELDPDREVLVRTVSDVNGVIEHLEIDVEHACTSCATREDVVPTLERLAASGRWGAIIAQLPVTAEPMQVCRLISYSPQSAPHVRIAATLVALDGDSVAKDLIGDDLLIERGLPVRDDDERGVGETASAMVEYADVVAAIGEPSTADWELLRALARPGAQLTNSSAELDASALVAGVHDHEAAEEWVAVVRREPLPSSGGDEAWVLEISSERPLHPERLQQTIVQLGGGARRSRGCFWLPSRPTQVCQWDGAGGMVSIGPADRWDGTGPLTRIVVVGLDAGREQLAEAFAACLLTDEELAERGRYWELDSDGFEPWLGPIHQLERKAS</sequence>
<accession>A0A2A9CTV3</accession>
<dbReference type="InterPro" id="IPR027417">
    <property type="entry name" value="P-loop_NTPase"/>
</dbReference>